<dbReference type="InterPro" id="IPR036388">
    <property type="entry name" value="WH-like_DNA-bd_sf"/>
</dbReference>
<proteinExistence type="predicted"/>
<organism evidence="2">
    <name type="scientific">Leptolyngbya sp. NK1-12</name>
    <dbReference type="NCBI Taxonomy" id="2547451"/>
    <lineage>
        <taxon>Bacteria</taxon>
        <taxon>Bacillati</taxon>
        <taxon>Cyanobacteriota</taxon>
        <taxon>Cyanophyceae</taxon>
        <taxon>Leptolyngbyales</taxon>
        <taxon>Leptolyngbyaceae</taxon>
        <taxon>Leptolyngbya group</taxon>
        <taxon>Leptolyngbya</taxon>
    </lineage>
</organism>
<dbReference type="RefSeq" id="WP_316436750.1">
    <property type="nucleotide sequence ID" value="NZ_CP053587.1"/>
</dbReference>
<dbReference type="Pfam" id="PF13518">
    <property type="entry name" value="HTH_28"/>
    <property type="match status" value="1"/>
</dbReference>
<accession>A0AA96WLZ5</accession>
<dbReference type="Gene3D" id="1.10.10.10">
    <property type="entry name" value="Winged helix-like DNA-binding domain superfamily/Winged helix DNA-binding domain"/>
    <property type="match status" value="1"/>
</dbReference>
<name>A0AA96WLZ5_9CYAN</name>
<sequence>MPKQYSAEFKAKVALEAIRELRTTSEIANNYGVSRTLIDHWKKRLLHGAIHIFSQVEDLKEQEDLFNDIYKQIEKLSTDLDDLGKEILLNRE</sequence>
<dbReference type="InterPro" id="IPR055247">
    <property type="entry name" value="InsJ-like_HTH"/>
</dbReference>
<dbReference type="GO" id="GO:0043565">
    <property type="term" value="F:sequence-specific DNA binding"/>
    <property type="evidence" value="ECO:0007669"/>
    <property type="project" value="InterPro"/>
</dbReference>
<protein>
    <submittedName>
        <fullName evidence="2">Transposase</fullName>
    </submittedName>
</protein>
<feature type="domain" description="Insertion element IS150 protein InsJ-like helix-turn-helix" evidence="1">
    <location>
        <begin position="9"/>
        <end position="48"/>
    </location>
</feature>
<dbReference type="SUPFAM" id="SSF48295">
    <property type="entry name" value="TrpR-like"/>
    <property type="match status" value="1"/>
</dbReference>
<dbReference type="InterPro" id="IPR010921">
    <property type="entry name" value="Trp_repressor/repl_initiator"/>
</dbReference>
<gene>
    <name evidence="2" type="ORF">HJG54_29890</name>
</gene>
<dbReference type="EMBL" id="CP053587">
    <property type="protein sequence ID" value="WNZ27125.1"/>
    <property type="molecule type" value="Genomic_DNA"/>
</dbReference>
<reference evidence="2" key="1">
    <citation type="submission" date="2020-05" db="EMBL/GenBank/DDBJ databases">
        <authorList>
            <person name="Zhu T."/>
            <person name="Keshari N."/>
            <person name="Lu X."/>
        </authorList>
    </citation>
    <scope>NUCLEOTIDE SEQUENCE</scope>
    <source>
        <strain evidence="2">NK1-12</strain>
    </source>
</reference>
<evidence type="ECO:0000259" key="1">
    <source>
        <dbReference type="Pfam" id="PF13518"/>
    </source>
</evidence>
<dbReference type="AlphaFoldDB" id="A0AA96WLZ5"/>
<evidence type="ECO:0000313" key="2">
    <source>
        <dbReference type="EMBL" id="WNZ27125.1"/>
    </source>
</evidence>